<name>A0A1G7WQ64_9PSED</name>
<gene>
    <name evidence="2" type="ORF">SAMN05216605_1032</name>
</gene>
<evidence type="ECO:0000313" key="3">
    <source>
        <dbReference type="Proteomes" id="UP000182894"/>
    </source>
</evidence>
<feature type="transmembrane region" description="Helical" evidence="1">
    <location>
        <begin position="82"/>
        <end position="100"/>
    </location>
</feature>
<dbReference type="InterPro" id="IPR018729">
    <property type="entry name" value="DUF2269_transmembrane"/>
</dbReference>
<organism evidence="2 3">
    <name type="scientific">Pseudomonas abietaniphila</name>
    <dbReference type="NCBI Taxonomy" id="89065"/>
    <lineage>
        <taxon>Bacteria</taxon>
        <taxon>Pseudomonadati</taxon>
        <taxon>Pseudomonadota</taxon>
        <taxon>Gammaproteobacteria</taxon>
        <taxon>Pseudomonadales</taxon>
        <taxon>Pseudomonadaceae</taxon>
        <taxon>Pseudomonas</taxon>
    </lineage>
</organism>
<evidence type="ECO:0000313" key="2">
    <source>
        <dbReference type="EMBL" id="SDG73380.1"/>
    </source>
</evidence>
<reference evidence="3" key="1">
    <citation type="submission" date="2016-10" db="EMBL/GenBank/DDBJ databases">
        <authorList>
            <person name="Varghese N."/>
            <person name="Submissions S."/>
        </authorList>
    </citation>
    <scope>NUCLEOTIDE SEQUENCE [LARGE SCALE GENOMIC DNA]</scope>
    <source>
        <strain evidence="3">ATCC 700689</strain>
    </source>
</reference>
<dbReference type="RefSeq" id="WP_074751430.1">
    <property type="nucleotide sequence ID" value="NZ_FNCO01000003.1"/>
</dbReference>
<accession>A0A1G7WQ64</accession>
<protein>
    <submittedName>
        <fullName evidence="2">Uncharacterized membrane protein</fullName>
    </submittedName>
</protein>
<proteinExistence type="predicted"/>
<keyword evidence="1" id="KW-0472">Membrane</keyword>
<sequence length="142" mass="15777">MEHFAALKILHTVTTALLFICGLALTVWIVRGRRAGDLTVQNRAMQRPWVFVWLLMGLCLLTLPISGWWLVHYAGWSLGQTWLLAASILYTFGALSWAWLAVRVNRLRRPVIVGNPTFTLALAIFSAVCFVAIAGLMGAKPV</sequence>
<dbReference type="EMBL" id="FNCO01000003">
    <property type="protein sequence ID" value="SDG73380.1"/>
    <property type="molecule type" value="Genomic_DNA"/>
</dbReference>
<feature type="transmembrane region" description="Helical" evidence="1">
    <location>
        <begin position="112"/>
        <end position="137"/>
    </location>
</feature>
<dbReference type="OrthoDB" id="9786302at2"/>
<keyword evidence="1" id="KW-0812">Transmembrane</keyword>
<dbReference type="AlphaFoldDB" id="A0A1G7WQ64"/>
<feature type="transmembrane region" description="Helical" evidence="1">
    <location>
        <begin position="50"/>
        <end position="70"/>
    </location>
</feature>
<keyword evidence="3" id="KW-1185">Reference proteome</keyword>
<dbReference type="Pfam" id="PF10027">
    <property type="entry name" value="DUF2269"/>
    <property type="match status" value="1"/>
</dbReference>
<feature type="transmembrane region" description="Helical" evidence="1">
    <location>
        <begin position="6"/>
        <end position="30"/>
    </location>
</feature>
<evidence type="ECO:0000256" key="1">
    <source>
        <dbReference type="SAM" id="Phobius"/>
    </source>
</evidence>
<keyword evidence="1" id="KW-1133">Transmembrane helix</keyword>
<dbReference type="Proteomes" id="UP000182894">
    <property type="component" value="Unassembled WGS sequence"/>
</dbReference>